<dbReference type="GO" id="GO:0043139">
    <property type="term" value="F:5'-3' DNA helicase activity"/>
    <property type="evidence" value="ECO:0007669"/>
    <property type="project" value="TreeGrafter"/>
</dbReference>
<dbReference type="Proteomes" id="UP001201812">
    <property type="component" value="Unassembled WGS sequence"/>
</dbReference>
<reference evidence="10" key="1">
    <citation type="submission" date="2022-01" db="EMBL/GenBank/DDBJ databases">
        <title>Genome Sequence Resource for Two Populations of Ditylenchus destructor, the Migratory Endoparasitic Phytonematode.</title>
        <authorList>
            <person name="Zhang H."/>
            <person name="Lin R."/>
            <person name="Xie B."/>
        </authorList>
    </citation>
    <scope>NUCLEOTIDE SEQUENCE</scope>
    <source>
        <strain evidence="10">BazhouSP</strain>
    </source>
</reference>
<keyword evidence="11" id="KW-1185">Reference proteome</keyword>
<evidence type="ECO:0000313" key="11">
    <source>
        <dbReference type="Proteomes" id="UP001201812"/>
    </source>
</evidence>
<dbReference type="InterPro" id="IPR050534">
    <property type="entry name" value="Coronavir_polyprotein_1ab"/>
</dbReference>
<dbReference type="InterPro" id="IPR027417">
    <property type="entry name" value="P-loop_NTPase"/>
</dbReference>
<keyword evidence="2" id="KW-0547">Nucleotide-binding</keyword>
<dbReference type="Pfam" id="PF13086">
    <property type="entry name" value="AAA_11"/>
    <property type="match status" value="1"/>
</dbReference>
<dbReference type="InterPro" id="IPR047187">
    <property type="entry name" value="SF1_C_Upf1"/>
</dbReference>
<dbReference type="CDD" id="cd18808">
    <property type="entry name" value="SF1_C_Upf1"/>
    <property type="match status" value="1"/>
</dbReference>
<dbReference type="InterPro" id="IPR041677">
    <property type="entry name" value="DNA2/NAM7_AAA_11"/>
</dbReference>
<evidence type="ECO:0000256" key="6">
    <source>
        <dbReference type="SAM" id="SignalP"/>
    </source>
</evidence>
<organism evidence="10 11">
    <name type="scientific">Ditylenchus destructor</name>
    <dbReference type="NCBI Taxonomy" id="166010"/>
    <lineage>
        <taxon>Eukaryota</taxon>
        <taxon>Metazoa</taxon>
        <taxon>Ecdysozoa</taxon>
        <taxon>Nematoda</taxon>
        <taxon>Chromadorea</taxon>
        <taxon>Rhabditida</taxon>
        <taxon>Tylenchina</taxon>
        <taxon>Tylenchomorpha</taxon>
        <taxon>Sphaerularioidea</taxon>
        <taxon>Anguinidae</taxon>
        <taxon>Anguininae</taxon>
        <taxon>Ditylenchus</taxon>
    </lineage>
</organism>
<gene>
    <name evidence="10" type="ORF">DdX_17909</name>
</gene>
<comment type="similarity">
    <text evidence="1">Belongs to the DNA2/NAM7 helicase family.</text>
</comment>
<evidence type="ECO:0000313" key="10">
    <source>
        <dbReference type="EMBL" id="KAI1698415.1"/>
    </source>
</evidence>
<dbReference type="PANTHER" id="PTHR43788">
    <property type="entry name" value="DNA2/NAM7 HELICASE FAMILY MEMBER"/>
    <property type="match status" value="1"/>
</dbReference>
<evidence type="ECO:0000256" key="3">
    <source>
        <dbReference type="ARBA" id="ARBA00022801"/>
    </source>
</evidence>
<keyword evidence="6" id="KW-0732">Signal</keyword>
<dbReference type="SUPFAM" id="SSF52540">
    <property type="entry name" value="P-loop containing nucleoside triphosphate hydrolases"/>
    <property type="match status" value="1"/>
</dbReference>
<feature type="domain" description="Retrotransposon gag" evidence="7">
    <location>
        <begin position="11"/>
        <end position="109"/>
    </location>
</feature>
<evidence type="ECO:0000256" key="2">
    <source>
        <dbReference type="ARBA" id="ARBA00022741"/>
    </source>
</evidence>
<dbReference type="AlphaFoldDB" id="A0AAD4ML76"/>
<keyword evidence="3" id="KW-0378">Hydrolase</keyword>
<evidence type="ECO:0000259" key="9">
    <source>
        <dbReference type="Pfam" id="PF13087"/>
    </source>
</evidence>
<evidence type="ECO:0000256" key="4">
    <source>
        <dbReference type="ARBA" id="ARBA00022806"/>
    </source>
</evidence>
<protein>
    <submittedName>
        <fullName evidence="10">AAA domain-containing protein</fullName>
    </submittedName>
</protein>
<dbReference type="Gene3D" id="3.40.50.300">
    <property type="entry name" value="P-loop containing nucleotide triphosphate hydrolases"/>
    <property type="match status" value="2"/>
</dbReference>
<name>A0AAD4ML76_9BILA</name>
<feature type="signal peptide" evidence="6">
    <location>
        <begin position="1"/>
        <end position="22"/>
    </location>
</feature>
<dbReference type="PANTHER" id="PTHR43788:SF8">
    <property type="entry name" value="DNA-BINDING PROTEIN SMUBP-2"/>
    <property type="match status" value="1"/>
</dbReference>
<evidence type="ECO:0000256" key="1">
    <source>
        <dbReference type="ARBA" id="ARBA00007913"/>
    </source>
</evidence>
<feature type="chain" id="PRO_5041959148" evidence="6">
    <location>
        <begin position="23"/>
        <end position="681"/>
    </location>
</feature>
<sequence>MRWRPGRCCQILPLFLKGEALALYSSLSSDQKKDWEGLCNTLAEKLAPLDTVDRSRRLLSARQQRVGESVTEFIQAIRSLVEAAYPTSKGYTATQQEAEAISRFRDGLLPTLRHYVLRQETPDTLDGVWKLARKEEQLQCSGRWRVPGTTQWILPEGLSYILGQKPNNSIRDSRQEVEEFTRLAESLHFNQRQIEAGKIALENSVSVTQGPPGTGKTYVTALLALVVARSLPPGQLVLCTAVTNVAVDNLARQVLSYIGKLDIIDSWRTKKGKEYVFSDRILRFYPKFFDLSDISPELRPFAHVNRQYIREDIRLIFTTVAKAGSHKFQAKYRPAAIIIDEASILHPLALLGSFSNIGDESQLQAMVHPAVHQKFSSVANSVQGILRNFLPQQAQTMLNVSYRGPAELFGFAFDRFYTEPISCMPPVQTVLPPPFSQHRLWLLPMDNSEAQFEADPAVTSEYLGGTLVNLEEAAATIEILKFLMFHSVPPADIVVLSMYAGQRRLLKAKLTEEFPEVVQGLEVHTVDSFQGSQSPIVIICLVRTNADSLGFLQDSNASISKVRGNPRLNVALTRARRGLFVLGHRINFGSFPAHGPFGEDHTLQALYQFCEGQNSVLPYSRWLETLQEDTVKSVIDDVLKQLSVDSSLEPHTPAVLYNNEEKMSKDLLENDMPEEQLDAVL</sequence>
<feature type="domain" description="DNA2/NAM7 helicase helicase" evidence="8">
    <location>
        <begin position="188"/>
        <end position="256"/>
    </location>
</feature>
<feature type="domain" description="DNA2/NAM7 helicase-like C-terminal" evidence="9">
    <location>
        <begin position="392"/>
        <end position="585"/>
    </location>
</feature>
<keyword evidence="4" id="KW-0347">Helicase</keyword>
<dbReference type="Pfam" id="PF13087">
    <property type="entry name" value="AAA_12"/>
    <property type="match status" value="1"/>
</dbReference>
<dbReference type="GO" id="GO:0005524">
    <property type="term" value="F:ATP binding"/>
    <property type="evidence" value="ECO:0007669"/>
    <property type="project" value="UniProtKB-KW"/>
</dbReference>
<dbReference type="InterPro" id="IPR005162">
    <property type="entry name" value="Retrotrans_gag_dom"/>
</dbReference>
<dbReference type="InterPro" id="IPR041679">
    <property type="entry name" value="DNA2/NAM7-like_C"/>
</dbReference>
<dbReference type="EMBL" id="JAKKPZ010000219">
    <property type="protein sequence ID" value="KAI1698415.1"/>
    <property type="molecule type" value="Genomic_DNA"/>
</dbReference>
<accession>A0AAD4ML76</accession>
<keyword evidence="5" id="KW-0067">ATP-binding</keyword>
<comment type="caution">
    <text evidence="10">The sequence shown here is derived from an EMBL/GenBank/DDBJ whole genome shotgun (WGS) entry which is preliminary data.</text>
</comment>
<dbReference type="Pfam" id="PF03732">
    <property type="entry name" value="Retrotrans_gag"/>
    <property type="match status" value="1"/>
</dbReference>
<evidence type="ECO:0000259" key="7">
    <source>
        <dbReference type="Pfam" id="PF03732"/>
    </source>
</evidence>
<dbReference type="GO" id="GO:0016787">
    <property type="term" value="F:hydrolase activity"/>
    <property type="evidence" value="ECO:0007669"/>
    <property type="project" value="UniProtKB-KW"/>
</dbReference>
<evidence type="ECO:0000256" key="5">
    <source>
        <dbReference type="ARBA" id="ARBA00022840"/>
    </source>
</evidence>
<evidence type="ECO:0000259" key="8">
    <source>
        <dbReference type="Pfam" id="PF13086"/>
    </source>
</evidence>
<proteinExistence type="inferred from homology"/>